<dbReference type="PROSITE" id="PS50043">
    <property type="entry name" value="HTH_LUXR_2"/>
    <property type="match status" value="1"/>
</dbReference>
<dbReference type="Gene3D" id="3.40.50.300">
    <property type="entry name" value="P-loop containing nucleotide triphosphate hydrolases"/>
    <property type="match status" value="1"/>
</dbReference>
<dbReference type="InterPro" id="IPR059106">
    <property type="entry name" value="WHD_MalT"/>
</dbReference>
<dbReference type="SUPFAM" id="SSF52540">
    <property type="entry name" value="P-loop containing nucleoside triphosphate hydrolases"/>
    <property type="match status" value="1"/>
</dbReference>
<dbReference type="SUPFAM" id="SSF46894">
    <property type="entry name" value="C-terminal effector domain of the bipartite response regulators"/>
    <property type="match status" value="1"/>
</dbReference>
<dbReference type="InterPro" id="IPR016032">
    <property type="entry name" value="Sig_transdc_resp-reg_C-effctor"/>
</dbReference>
<evidence type="ECO:0000256" key="2">
    <source>
        <dbReference type="ARBA" id="ARBA00023125"/>
    </source>
</evidence>
<feature type="domain" description="HTH luxR-type" evidence="4">
    <location>
        <begin position="796"/>
        <end position="861"/>
    </location>
</feature>
<dbReference type="AlphaFoldDB" id="A0A561SZ56"/>
<keyword evidence="3" id="KW-0804">Transcription</keyword>
<proteinExistence type="predicted"/>
<evidence type="ECO:0000256" key="1">
    <source>
        <dbReference type="ARBA" id="ARBA00023015"/>
    </source>
</evidence>
<dbReference type="InterPro" id="IPR000792">
    <property type="entry name" value="Tscrpt_reg_LuxR_C"/>
</dbReference>
<dbReference type="InterPro" id="IPR027417">
    <property type="entry name" value="P-loop_NTPase"/>
</dbReference>
<evidence type="ECO:0000259" key="4">
    <source>
        <dbReference type="PROSITE" id="PS50043"/>
    </source>
</evidence>
<dbReference type="Pfam" id="PF25873">
    <property type="entry name" value="WHD_MalT"/>
    <property type="match status" value="1"/>
</dbReference>
<keyword evidence="2" id="KW-0238">DNA-binding</keyword>
<sequence>MKTAVPRPPPSYVPRPRLLVALDEAAAGQVTLVSAPAGYGKTLLLAEWATRRPELTAWVSLDEDDNNDRRFWAAVLTALDRCAAVPADNALHDLALPGLPSRDPEFLALVADAIGTAPGPLRLVLDDVHELTAPNPLHGLASLLRDRPPGLHLVLSGRTDPPLPLARMRLTGELHEIRADRLRFSLAEAGTMLAAADFRARPDQVRLLVEETEGWAAGLRLAALSLREAEDPDKFLAGFVGSGRAVSDYLVGEILSRLTVETRELLGAVSVCDQLSAPLAAALSGREDAGAVLSSLERETSLVLSTGEDRRWYRVHPLLRSHLRADLQRQRPDLIVRLHGRAADWYATAGQPVSALAHARQGGDPERIAQLLRQQATALIADGEHAVVREALDQLGDAQRGSEPLLALVAALIATESGDIATADHHLAEAASSWPSDPSSDLLALRSLVRSRRAIVAGDPSDRARTADEIGSGAATDPELAPMAMAHDALGLLAERRLDEARAIAEAGLAHARQQHHIYLVALGLVTLAAIAAAEGDYRRMTRLAAAADAELADPTWRATVGAAWSSTMRAYGALLRAEPATCLELTSPDVPDESAPQLSDQLFVLRAALRGAALSDIGHGDEGLNELREARAVAAGRPGAAEIPATVALLEHRTATLQGHDTVARSILRWAEDELGHVGEVHLLRAWQLARLGRPAAASDALVHLLDGAAPVVLPWTMVEGRVLGCQLALRGERRPQARRELDHALALSEAMDVLRPLVIGPPEVIDLLTRHMGSFGDKESTALRVLAARNALGTGTQPVSLTERERAVLNMLPTQRSFDEIALDLTVSHSTVKTHVRALYGKLGVGSRRDAVAAARRRGILSPET</sequence>
<dbReference type="SMART" id="SM00421">
    <property type="entry name" value="HTH_LUXR"/>
    <property type="match status" value="1"/>
</dbReference>
<organism evidence="5 6">
    <name type="scientific">Pseudonocardia hierapolitana</name>
    <dbReference type="NCBI Taxonomy" id="1128676"/>
    <lineage>
        <taxon>Bacteria</taxon>
        <taxon>Bacillati</taxon>
        <taxon>Actinomycetota</taxon>
        <taxon>Actinomycetes</taxon>
        <taxon>Pseudonocardiales</taxon>
        <taxon>Pseudonocardiaceae</taxon>
        <taxon>Pseudonocardia</taxon>
    </lineage>
</organism>
<dbReference type="PANTHER" id="PTHR44688">
    <property type="entry name" value="DNA-BINDING TRANSCRIPTIONAL ACTIVATOR DEVR_DOSR"/>
    <property type="match status" value="1"/>
</dbReference>
<keyword evidence="6" id="KW-1185">Reference proteome</keyword>
<dbReference type="CDD" id="cd06170">
    <property type="entry name" value="LuxR_C_like"/>
    <property type="match status" value="1"/>
</dbReference>
<reference evidence="5 6" key="1">
    <citation type="submission" date="2019-06" db="EMBL/GenBank/DDBJ databases">
        <title>Sequencing the genomes of 1000 actinobacteria strains.</title>
        <authorList>
            <person name="Klenk H.-P."/>
        </authorList>
    </citation>
    <scope>NUCLEOTIDE SEQUENCE [LARGE SCALE GENOMIC DNA]</scope>
    <source>
        <strain evidence="5 6">DSM 45671</strain>
    </source>
</reference>
<evidence type="ECO:0000313" key="5">
    <source>
        <dbReference type="EMBL" id="TWF80140.1"/>
    </source>
</evidence>
<dbReference type="GO" id="GO:0006355">
    <property type="term" value="P:regulation of DNA-templated transcription"/>
    <property type="evidence" value="ECO:0007669"/>
    <property type="project" value="InterPro"/>
</dbReference>
<dbReference type="PANTHER" id="PTHR44688:SF16">
    <property type="entry name" value="DNA-BINDING TRANSCRIPTIONAL ACTIVATOR DEVR_DOSR"/>
    <property type="match status" value="1"/>
</dbReference>
<accession>A0A561SZ56</accession>
<gene>
    <name evidence="5" type="ORF">FHX44_116078</name>
</gene>
<comment type="caution">
    <text evidence="5">The sequence shown here is derived from an EMBL/GenBank/DDBJ whole genome shotgun (WGS) entry which is preliminary data.</text>
</comment>
<protein>
    <submittedName>
        <fullName evidence="5">LuxR family maltose regulon positive regulatory protein</fullName>
    </submittedName>
</protein>
<dbReference type="InterPro" id="IPR036388">
    <property type="entry name" value="WH-like_DNA-bd_sf"/>
</dbReference>
<dbReference type="GO" id="GO:0003677">
    <property type="term" value="F:DNA binding"/>
    <property type="evidence" value="ECO:0007669"/>
    <property type="project" value="UniProtKB-KW"/>
</dbReference>
<dbReference type="Gene3D" id="1.10.10.10">
    <property type="entry name" value="Winged helix-like DNA-binding domain superfamily/Winged helix DNA-binding domain"/>
    <property type="match status" value="1"/>
</dbReference>
<name>A0A561SZ56_9PSEU</name>
<evidence type="ECO:0000256" key="3">
    <source>
        <dbReference type="ARBA" id="ARBA00023163"/>
    </source>
</evidence>
<dbReference type="Pfam" id="PF00196">
    <property type="entry name" value="GerE"/>
    <property type="match status" value="1"/>
</dbReference>
<evidence type="ECO:0000313" key="6">
    <source>
        <dbReference type="Proteomes" id="UP000321261"/>
    </source>
</evidence>
<dbReference type="EMBL" id="VIWU01000001">
    <property type="protein sequence ID" value="TWF80140.1"/>
    <property type="molecule type" value="Genomic_DNA"/>
</dbReference>
<keyword evidence="1" id="KW-0805">Transcription regulation</keyword>
<dbReference type="Proteomes" id="UP000321261">
    <property type="component" value="Unassembled WGS sequence"/>
</dbReference>